<keyword evidence="7" id="KW-1185">Reference proteome</keyword>
<keyword evidence="1 6" id="KW-0489">Methyltransferase</keyword>
<dbReference type="AlphaFoldDB" id="A0A2J8A4G6"/>
<dbReference type="PANTHER" id="PTHR43042:SF3">
    <property type="entry name" value="RIBOSOMAL RNA LARGE SUBUNIT METHYLTRANSFERASE YWBD-RELATED"/>
    <property type="match status" value="1"/>
</dbReference>
<dbReference type="CDD" id="cd21153">
    <property type="entry name" value="PUA_RlmI"/>
    <property type="match status" value="1"/>
</dbReference>
<dbReference type="GO" id="GO:0003723">
    <property type="term" value="F:RNA binding"/>
    <property type="evidence" value="ECO:0007669"/>
    <property type="project" value="InterPro"/>
</dbReference>
<dbReference type="InterPro" id="IPR015947">
    <property type="entry name" value="PUA-like_sf"/>
</dbReference>
<gene>
    <name evidence="6" type="ORF">TSOC_006135</name>
</gene>
<dbReference type="Pfam" id="PF17785">
    <property type="entry name" value="PUA_3"/>
    <property type="match status" value="1"/>
</dbReference>
<evidence type="ECO:0000256" key="3">
    <source>
        <dbReference type="ARBA" id="ARBA00022691"/>
    </source>
</evidence>
<evidence type="ECO:0000259" key="4">
    <source>
        <dbReference type="Pfam" id="PF10672"/>
    </source>
</evidence>
<keyword evidence="3" id="KW-0949">S-adenosyl-L-methionine</keyword>
<reference evidence="6 7" key="1">
    <citation type="journal article" date="2017" name="Mol. Biol. Evol.">
        <title>The 4-celled Tetrabaena socialis nuclear genome reveals the essential components for genetic control of cell number at the origin of multicellularity in the volvocine lineage.</title>
        <authorList>
            <person name="Featherston J."/>
            <person name="Arakaki Y."/>
            <person name="Hanschen E.R."/>
            <person name="Ferris P.J."/>
            <person name="Michod R.E."/>
            <person name="Olson B.J.S.C."/>
            <person name="Nozaki H."/>
            <person name="Durand P.M."/>
        </authorList>
    </citation>
    <scope>NUCLEOTIDE SEQUENCE [LARGE SCALE GENOMIC DNA]</scope>
    <source>
        <strain evidence="6 7">NIES-571</strain>
    </source>
</reference>
<dbReference type="SUPFAM" id="SSF53335">
    <property type="entry name" value="S-adenosyl-L-methionine-dependent methyltransferases"/>
    <property type="match status" value="1"/>
</dbReference>
<dbReference type="EMBL" id="PGGS01000182">
    <property type="protein sequence ID" value="PNH07406.1"/>
    <property type="molecule type" value="Genomic_DNA"/>
</dbReference>
<dbReference type="CDD" id="cd11572">
    <property type="entry name" value="RlmI_M_like"/>
    <property type="match status" value="1"/>
</dbReference>
<dbReference type="Gene3D" id="2.30.130.10">
    <property type="entry name" value="PUA domain"/>
    <property type="match status" value="1"/>
</dbReference>
<keyword evidence="2 6" id="KW-0808">Transferase</keyword>
<evidence type="ECO:0000259" key="5">
    <source>
        <dbReference type="Pfam" id="PF17785"/>
    </source>
</evidence>
<dbReference type="GO" id="GO:0032259">
    <property type="term" value="P:methylation"/>
    <property type="evidence" value="ECO:0007669"/>
    <property type="project" value="UniProtKB-KW"/>
</dbReference>
<evidence type="ECO:0000256" key="1">
    <source>
        <dbReference type="ARBA" id="ARBA00022603"/>
    </source>
</evidence>
<dbReference type="InterPro" id="IPR036974">
    <property type="entry name" value="PUA_sf"/>
</dbReference>
<evidence type="ECO:0000256" key="2">
    <source>
        <dbReference type="ARBA" id="ARBA00022679"/>
    </source>
</evidence>
<protein>
    <submittedName>
        <fullName evidence="6">Ribosomal RNA large subunit methyltransferase I</fullName>
    </submittedName>
</protein>
<dbReference type="OrthoDB" id="269872at2759"/>
<proteinExistence type="predicted"/>
<dbReference type="SUPFAM" id="SSF88697">
    <property type="entry name" value="PUA domain-like"/>
    <property type="match status" value="1"/>
</dbReference>
<dbReference type="PANTHER" id="PTHR43042">
    <property type="entry name" value="SAM-DEPENDENT METHYLTRANSFERASE"/>
    <property type="match status" value="1"/>
</dbReference>
<evidence type="ECO:0000313" key="6">
    <source>
        <dbReference type="EMBL" id="PNH07406.1"/>
    </source>
</evidence>
<dbReference type="InterPro" id="IPR029063">
    <property type="entry name" value="SAM-dependent_MTases_sf"/>
</dbReference>
<dbReference type="CDD" id="cd02440">
    <property type="entry name" value="AdoMet_MTases"/>
    <property type="match status" value="1"/>
</dbReference>
<dbReference type="InterPro" id="IPR019614">
    <property type="entry name" value="SAM-dep_methyl-trfase"/>
</dbReference>
<dbReference type="InterPro" id="IPR041532">
    <property type="entry name" value="RlmI-like_PUA"/>
</dbReference>
<sequence>MGLIHLLNEKPVHLVLAKDRIRSVKRGHPWIFPEVLRELPRAPAGSLALLKTPEGEILAKGYYDPASKLAFRTFALQKDKLDDALVAGRLERAMRLRAELFEPYDRTNGFRLVNGEGDGLPGLVVDLYDKSAVMKLDGAGGFSVYAGVGGASHVTTVDVGRAALQYATANWKLNGLAPGDHVAAAVDAFEFLDAASRAREKWDVVIIDPPSFAPSKAAVEKAAASYTRLFAAAAAVTAPYGTLALASCSSHIDPAMFMQICEDALGKARRQGYVLSVAGQPADHPFPAAADELRYLKFVTYRMEG</sequence>
<comment type="caution">
    <text evidence="6">The sequence shown here is derived from an EMBL/GenBank/DDBJ whole genome shotgun (WGS) entry which is preliminary data.</text>
</comment>
<organism evidence="6 7">
    <name type="scientific">Tetrabaena socialis</name>
    <dbReference type="NCBI Taxonomy" id="47790"/>
    <lineage>
        <taxon>Eukaryota</taxon>
        <taxon>Viridiplantae</taxon>
        <taxon>Chlorophyta</taxon>
        <taxon>core chlorophytes</taxon>
        <taxon>Chlorophyceae</taxon>
        <taxon>CS clade</taxon>
        <taxon>Chlamydomonadales</taxon>
        <taxon>Tetrabaenaceae</taxon>
        <taxon>Tetrabaena</taxon>
    </lineage>
</organism>
<name>A0A2J8A4G6_9CHLO</name>
<dbReference type="Pfam" id="PF10672">
    <property type="entry name" value="Methyltrans_SAM"/>
    <property type="match status" value="1"/>
</dbReference>
<evidence type="ECO:0000313" key="7">
    <source>
        <dbReference type="Proteomes" id="UP000236333"/>
    </source>
</evidence>
<dbReference type="GO" id="GO:0008168">
    <property type="term" value="F:methyltransferase activity"/>
    <property type="evidence" value="ECO:0007669"/>
    <property type="project" value="UniProtKB-KW"/>
</dbReference>
<dbReference type="Gene3D" id="3.30.750.80">
    <property type="entry name" value="RNA methyltransferase domain (HRMD) like"/>
    <property type="match status" value="1"/>
</dbReference>
<dbReference type="Proteomes" id="UP000236333">
    <property type="component" value="Unassembled WGS sequence"/>
</dbReference>
<accession>A0A2J8A4G6</accession>
<feature type="domain" description="S-adenosylmethionine-dependent methyltransferase" evidence="4">
    <location>
        <begin position="139"/>
        <end position="258"/>
    </location>
</feature>
<dbReference type="Gene3D" id="3.40.50.150">
    <property type="entry name" value="Vaccinia Virus protein VP39"/>
    <property type="match status" value="1"/>
</dbReference>
<feature type="domain" description="RlmI-like PUA" evidence="5">
    <location>
        <begin position="15"/>
        <end position="74"/>
    </location>
</feature>